<proteinExistence type="inferred from homology"/>
<dbReference type="RefSeq" id="WP_051915629.1">
    <property type="nucleotide sequence ID" value="NZ_JQBS01000035.1"/>
</dbReference>
<protein>
    <recommendedName>
        <fullName evidence="4">Organic hydroperoxide resistance protein</fullName>
    </recommendedName>
</protein>
<accession>A0A0R2HPF3</accession>
<dbReference type="eggNOG" id="COG1764">
    <property type="taxonomic scope" value="Bacteria"/>
</dbReference>
<dbReference type="PATRIC" id="fig|1449336.4.peg.2030"/>
<evidence type="ECO:0000256" key="1">
    <source>
        <dbReference type="ARBA" id="ARBA00007378"/>
    </source>
</evidence>
<dbReference type="GeneID" id="89588988"/>
<organism evidence="2 3">
    <name type="scientific">Carnobacterium divergens DSM 20623</name>
    <dbReference type="NCBI Taxonomy" id="1449336"/>
    <lineage>
        <taxon>Bacteria</taxon>
        <taxon>Bacillati</taxon>
        <taxon>Bacillota</taxon>
        <taxon>Bacilli</taxon>
        <taxon>Lactobacillales</taxon>
        <taxon>Carnobacteriaceae</taxon>
        <taxon>Carnobacterium</taxon>
    </lineage>
</organism>
<dbReference type="Pfam" id="PF02566">
    <property type="entry name" value="OsmC"/>
    <property type="match status" value="1"/>
</dbReference>
<dbReference type="PANTHER" id="PTHR33797">
    <property type="entry name" value="ORGANIC HYDROPEROXIDE RESISTANCE PROTEIN-LIKE"/>
    <property type="match status" value="1"/>
</dbReference>
<dbReference type="InterPro" id="IPR015946">
    <property type="entry name" value="KH_dom-like_a/b"/>
</dbReference>
<dbReference type="InterPro" id="IPR003718">
    <property type="entry name" value="OsmC/Ohr_fam"/>
</dbReference>
<comment type="similarity">
    <text evidence="1">Belongs to the OsmC/Ohr family.</text>
</comment>
<reference evidence="2 3" key="1">
    <citation type="journal article" date="2015" name="Genome Announc.">
        <title>Expanding the biotechnology potential of lactobacilli through comparative genomics of 213 strains and associated genera.</title>
        <authorList>
            <person name="Sun Z."/>
            <person name="Harris H.M."/>
            <person name="McCann A."/>
            <person name="Guo C."/>
            <person name="Argimon S."/>
            <person name="Zhang W."/>
            <person name="Yang X."/>
            <person name="Jeffery I.B."/>
            <person name="Cooney J.C."/>
            <person name="Kagawa T.F."/>
            <person name="Liu W."/>
            <person name="Song Y."/>
            <person name="Salvetti E."/>
            <person name="Wrobel A."/>
            <person name="Rasinkangas P."/>
            <person name="Parkhill J."/>
            <person name="Rea M.C."/>
            <person name="O'Sullivan O."/>
            <person name="Ritari J."/>
            <person name="Douillard F.P."/>
            <person name="Paul Ross R."/>
            <person name="Yang R."/>
            <person name="Briner A.E."/>
            <person name="Felis G.E."/>
            <person name="de Vos W.M."/>
            <person name="Barrangou R."/>
            <person name="Klaenhammer T.R."/>
            <person name="Caufield P.W."/>
            <person name="Cui Y."/>
            <person name="Zhang H."/>
            <person name="O'Toole P.W."/>
        </authorList>
    </citation>
    <scope>NUCLEOTIDE SEQUENCE [LARGE SCALE GENOMIC DNA]</scope>
    <source>
        <strain evidence="2 3">DSM 20623</strain>
    </source>
</reference>
<comment type="caution">
    <text evidence="2">The sequence shown here is derived from an EMBL/GenBank/DDBJ whole genome shotgun (WGS) entry which is preliminary data.</text>
</comment>
<evidence type="ECO:0000313" key="3">
    <source>
        <dbReference type="Proteomes" id="UP000051658"/>
    </source>
</evidence>
<dbReference type="GO" id="GO:0006979">
    <property type="term" value="P:response to oxidative stress"/>
    <property type="evidence" value="ECO:0007669"/>
    <property type="project" value="InterPro"/>
</dbReference>
<keyword evidence="3" id="KW-1185">Reference proteome</keyword>
<dbReference type="AlphaFoldDB" id="A0A0R2HPF3"/>
<evidence type="ECO:0008006" key="4">
    <source>
        <dbReference type="Google" id="ProtNLM"/>
    </source>
</evidence>
<dbReference type="InterPro" id="IPR036102">
    <property type="entry name" value="OsmC/Ohrsf"/>
</dbReference>
<name>A0A0R2HPF3_CARDV</name>
<dbReference type="Gene3D" id="3.30.300.20">
    <property type="match status" value="1"/>
</dbReference>
<gene>
    <name evidence="2" type="ORF">IV74_GL001993</name>
</gene>
<dbReference type="EMBL" id="JQBS01000035">
    <property type="protein sequence ID" value="KRN54411.1"/>
    <property type="molecule type" value="Genomic_DNA"/>
</dbReference>
<dbReference type="SUPFAM" id="SSF82784">
    <property type="entry name" value="OsmC-like"/>
    <property type="match status" value="1"/>
</dbReference>
<dbReference type="PANTHER" id="PTHR33797:SF2">
    <property type="entry name" value="ORGANIC HYDROPEROXIDE RESISTANCE PROTEIN-LIKE"/>
    <property type="match status" value="1"/>
</dbReference>
<dbReference type="Proteomes" id="UP000051658">
    <property type="component" value="Unassembled WGS sequence"/>
</dbReference>
<evidence type="ECO:0000313" key="2">
    <source>
        <dbReference type="EMBL" id="KRN54411.1"/>
    </source>
</evidence>
<sequence>MNQNEKSIYQTTAINETGVAGVAYIEGSEGWKVNVSSPVSKEPGTNPEELLALAYSTCLNATVETILKEQQQPKKSSVKVTIALIPETIGYHFNVTAKVFIESLSQPEIQEIIELANQRCPISKLMKGSQTVTVMATTTP</sequence>
<dbReference type="InterPro" id="IPR019953">
    <property type="entry name" value="OHR"/>
</dbReference>